<evidence type="ECO:0000259" key="4">
    <source>
        <dbReference type="PROSITE" id="PS51294"/>
    </source>
</evidence>
<dbReference type="OrthoDB" id="272624at2759"/>
<dbReference type="GO" id="GO:0070898">
    <property type="term" value="P:RNA polymerase III preinitiation complex assembly"/>
    <property type="evidence" value="ECO:0007669"/>
    <property type="project" value="TreeGrafter"/>
</dbReference>
<evidence type="ECO:0000259" key="2">
    <source>
        <dbReference type="PROSITE" id="PS50090"/>
    </source>
</evidence>
<dbReference type="CDD" id="cd00167">
    <property type="entry name" value="SANT"/>
    <property type="match status" value="1"/>
</dbReference>
<organism evidence="5 6">
    <name type="scientific">Collybiopsis confluens</name>
    <dbReference type="NCBI Taxonomy" id="2823264"/>
    <lineage>
        <taxon>Eukaryota</taxon>
        <taxon>Fungi</taxon>
        <taxon>Dikarya</taxon>
        <taxon>Basidiomycota</taxon>
        <taxon>Agaricomycotina</taxon>
        <taxon>Agaricomycetes</taxon>
        <taxon>Agaricomycetidae</taxon>
        <taxon>Agaricales</taxon>
        <taxon>Marasmiineae</taxon>
        <taxon>Omphalotaceae</taxon>
        <taxon>Collybiopsis</taxon>
    </lineage>
</organism>
<feature type="compositionally biased region" description="Basic residues" evidence="1">
    <location>
        <begin position="183"/>
        <end position="192"/>
    </location>
</feature>
<dbReference type="GO" id="GO:0000126">
    <property type="term" value="C:transcription factor TFIIIB complex"/>
    <property type="evidence" value="ECO:0007669"/>
    <property type="project" value="TreeGrafter"/>
</dbReference>
<feature type="compositionally biased region" description="Polar residues" evidence="1">
    <location>
        <begin position="82"/>
        <end position="95"/>
    </location>
</feature>
<dbReference type="Gene3D" id="1.10.10.60">
    <property type="entry name" value="Homeodomain-like"/>
    <property type="match status" value="1"/>
</dbReference>
<dbReference type="SUPFAM" id="SSF46689">
    <property type="entry name" value="Homeodomain-like"/>
    <property type="match status" value="1"/>
</dbReference>
<feature type="region of interest" description="Disordered" evidence="1">
    <location>
        <begin position="1"/>
        <end position="45"/>
    </location>
</feature>
<keyword evidence="6" id="KW-1185">Reference proteome</keyword>
<name>A0A8H5MC55_9AGAR</name>
<dbReference type="PANTHER" id="PTHR22929">
    <property type="entry name" value="RNA POLYMERASE III TRANSCRIPTION INITIATION FACTOR B"/>
    <property type="match status" value="1"/>
</dbReference>
<feature type="compositionally biased region" description="Low complexity" evidence="1">
    <location>
        <begin position="28"/>
        <end position="45"/>
    </location>
</feature>
<feature type="region of interest" description="Disordered" evidence="1">
    <location>
        <begin position="61"/>
        <end position="268"/>
    </location>
</feature>
<dbReference type="PROSITE" id="PS51293">
    <property type="entry name" value="SANT"/>
    <property type="match status" value="1"/>
</dbReference>
<feature type="compositionally biased region" description="Polar residues" evidence="1">
    <location>
        <begin position="164"/>
        <end position="181"/>
    </location>
</feature>
<dbReference type="Proteomes" id="UP000518752">
    <property type="component" value="Unassembled WGS sequence"/>
</dbReference>
<dbReference type="PANTHER" id="PTHR22929:SF0">
    <property type="entry name" value="TRANSCRIPTION FACTOR TFIIIB COMPONENT B'' HOMOLOG"/>
    <property type="match status" value="1"/>
</dbReference>
<dbReference type="PROSITE" id="PS50090">
    <property type="entry name" value="MYB_LIKE"/>
    <property type="match status" value="1"/>
</dbReference>
<evidence type="ECO:0000256" key="1">
    <source>
        <dbReference type="SAM" id="MobiDB-lite"/>
    </source>
</evidence>
<dbReference type="InterPro" id="IPR001005">
    <property type="entry name" value="SANT/Myb"/>
</dbReference>
<evidence type="ECO:0008006" key="7">
    <source>
        <dbReference type="Google" id="ProtNLM"/>
    </source>
</evidence>
<dbReference type="InterPro" id="IPR017884">
    <property type="entry name" value="SANT_dom"/>
</dbReference>
<evidence type="ECO:0000313" key="6">
    <source>
        <dbReference type="Proteomes" id="UP000518752"/>
    </source>
</evidence>
<evidence type="ECO:0000313" key="5">
    <source>
        <dbReference type="EMBL" id="KAF5388464.1"/>
    </source>
</evidence>
<dbReference type="GO" id="GO:0001156">
    <property type="term" value="F:TFIIIC-class transcription factor complex binding"/>
    <property type="evidence" value="ECO:0007669"/>
    <property type="project" value="TreeGrafter"/>
</dbReference>
<dbReference type="Pfam" id="PF15963">
    <property type="entry name" value="Myb_DNA-bind_7"/>
    <property type="match status" value="1"/>
</dbReference>
<dbReference type="InterPro" id="IPR009057">
    <property type="entry name" value="Homeodomain-like_sf"/>
</dbReference>
<comment type="caution">
    <text evidence="5">The sequence shown here is derived from an EMBL/GenBank/DDBJ whole genome shotgun (WGS) entry which is preliminary data.</text>
</comment>
<accession>A0A8H5MC55</accession>
<dbReference type="InterPro" id="IPR039467">
    <property type="entry name" value="TFIIIB_B''_Myb"/>
</dbReference>
<dbReference type="SMART" id="SM00717">
    <property type="entry name" value="SANT"/>
    <property type="match status" value="1"/>
</dbReference>
<gene>
    <name evidence="5" type="ORF">D9757_004622</name>
</gene>
<evidence type="ECO:0000259" key="3">
    <source>
        <dbReference type="PROSITE" id="PS51293"/>
    </source>
</evidence>
<dbReference type="EMBL" id="JAACJN010000029">
    <property type="protein sequence ID" value="KAF5388464.1"/>
    <property type="molecule type" value="Genomic_DNA"/>
</dbReference>
<feature type="compositionally biased region" description="Polar residues" evidence="1">
    <location>
        <begin position="253"/>
        <end position="266"/>
    </location>
</feature>
<feature type="compositionally biased region" description="Low complexity" evidence="1">
    <location>
        <begin position="218"/>
        <end position="232"/>
    </location>
</feature>
<dbReference type="AlphaFoldDB" id="A0A8H5MC55"/>
<feature type="domain" description="HTH myb-type" evidence="4">
    <location>
        <begin position="400"/>
        <end position="454"/>
    </location>
</feature>
<proteinExistence type="predicted"/>
<dbReference type="PROSITE" id="PS51294">
    <property type="entry name" value="HTH_MYB"/>
    <property type="match status" value="1"/>
</dbReference>
<feature type="compositionally biased region" description="Polar residues" evidence="1">
    <location>
        <begin position="107"/>
        <end position="155"/>
    </location>
</feature>
<reference evidence="5 6" key="1">
    <citation type="journal article" date="2020" name="ISME J.">
        <title>Uncovering the hidden diversity of litter-decomposition mechanisms in mushroom-forming fungi.</title>
        <authorList>
            <person name="Floudas D."/>
            <person name="Bentzer J."/>
            <person name="Ahren D."/>
            <person name="Johansson T."/>
            <person name="Persson P."/>
            <person name="Tunlid A."/>
        </authorList>
    </citation>
    <scope>NUCLEOTIDE SEQUENCE [LARGE SCALE GENOMIC DNA]</scope>
    <source>
        <strain evidence="5 6">CBS 406.79</strain>
    </source>
</reference>
<feature type="region of interest" description="Disordered" evidence="1">
    <location>
        <begin position="492"/>
        <end position="536"/>
    </location>
</feature>
<sequence length="552" mass="60401">MTSRVQKGGLIFKPLARQKSRPAAPSQPLTSLVESSLPPSEPSIPVTIPVASPDISVVYPSSSSRAPPLILSRPTPRPLSFHSPTNQQRLDSQSEIAIPPPIRNSRPLDNSTVENMPAQSSLNTENTFHQIDNSHVQSIVQHPEISQDTVSVTQHGKNDKTSTRRGTSVVASGANADSSQAKPSKKRKRLPRSKPTPDEESGNDEQAKKPRKRRARKQSSPSFAPFDPSANPGEPLDPTSTTMASLCDDTGQGRVSSKAQEVQSNHAVWKTSNRERIAKMKAIAERKKYGLPEEEEGDNAAASALAPAFSSAASAEYSIPDVQASMSVDGNADQESFDYSQNLAASRFHVQVRIGANNETIIDEESLFVDRPGDAEDDTRGYTHVIETDRSKFTNSSTYGTKLRGSRWSKEETELFYDALSRYGENYEFISLQLPGRDRKSCKNKFKAEDKKNPARINHCLNNSLPVDIELLSRMTGRDFSGPVPTYAIPRAADPVTTAVPEKSTEGATQTKQREASSSKPRKRSRSRTTAAPEEGLMIIGDLDTFLVDDDS</sequence>
<dbReference type="InterPro" id="IPR017930">
    <property type="entry name" value="Myb_dom"/>
</dbReference>
<feature type="domain" description="SANT" evidence="3">
    <location>
        <begin position="403"/>
        <end position="454"/>
    </location>
</feature>
<feature type="domain" description="Myb-like" evidence="2">
    <location>
        <begin position="400"/>
        <end position="447"/>
    </location>
</feature>
<protein>
    <recommendedName>
        <fullName evidence="7">Myb-like domain-containing protein</fullName>
    </recommendedName>
</protein>